<dbReference type="Gene3D" id="3.40.630.10">
    <property type="entry name" value="Zn peptidases"/>
    <property type="match status" value="1"/>
</dbReference>
<evidence type="ECO:0000256" key="2">
    <source>
        <dbReference type="ARBA" id="ARBA00008290"/>
    </source>
</evidence>
<dbReference type="PANTHER" id="PTHR28570">
    <property type="entry name" value="ASPARTYL AMINOPEPTIDASE"/>
    <property type="match status" value="1"/>
</dbReference>
<dbReference type="InterPro" id="IPR023358">
    <property type="entry name" value="Peptidase_M18_dom2"/>
</dbReference>
<dbReference type="PRINTS" id="PR00932">
    <property type="entry name" value="AMINO1PTASE"/>
</dbReference>
<evidence type="ECO:0000256" key="6">
    <source>
        <dbReference type="ARBA" id="ARBA00022801"/>
    </source>
</evidence>
<dbReference type="GO" id="GO:0008270">
    <property type="term" value="F:zinc ion binding"/>
    <property type="evidence" value="ECO:0007669"/>
    <property type="project" value="InterPro"/>
</dbReference>
<keyword evidence="8 9" id="KW-0482">Metalloprotease</keyword>
<dbReference type="GO" id="GO:0006508">
    <property type="term" value="P:proteolysis"/>
    <property type="evidence" value="ECO:0007669"/>
    <property type="project" value="UniProtKB-KW"/>
</dbReference>
<comment type="cofactor">
    <cofactor evidence="1 10">
        <name>Zn(2+)</name>
        <dbReference type="ChEBI" id="CHEBI:29105"/>
    </cofactor>
</comment>
<dbReference type="KEGG" id="nak:EH165_01135"/>
<evidence type="ECO:0000256" key="10">
    <source>
        <dbReference type="RuleBase" id="RU004387"/>
    </source>
</evidence>
<keyword evidence="7 9" id="KW-0862">Zinc</keyword>
<dbReference type="InterPro" id="IPR001948">
    <property type="entry name" value="Peptidase_M18"/>
</dbReference>
<dbReference type="PANTHER" id="PTHR28570:SF3">
    <property type="entry name" value="ASPARTYL AMINOPEPTIDASE"/>
    <property type="match status" value="1"/>
</dbReference>
<evidence type="ECO:0000313" key="11">
    <source>
        <dbReference type="EMBL" id="AZI59313.1"/>
    </source>
</evidence>
<reference evidence="11 12" key="1">
    <citation type="submission" date="2018-11" db="EMBL/GenBank/DDBJ databases">
        <authorList>
            <person name="Da X."/>
        </authorList>
    </citation>
    <scope>NUCLEOTIDE SEQUENCE [LARGE SCALE GENOMIC DNA]</scope>
    <source>
        <strain evidence="11 12">S14-144</strain>
    </source>
</reference>
<dbReference type="CDD" id="cd05658">
    <property type="entry name" value="M18_DAP"/>
    <property type="match status" value="1"/>
</dbReference>
<dbReference type="NCBIfam" id="NF002759">
    <property type="entry name" value="PRK02813.1"/>
    <property type="match status" value="1"/>
</dbReference>
<evidence type="ECO:0000256" key="5">
    <source>
        <dbReference type="ARBA" id="ARBA00022723"/>
    </source>
</evidence>
<name>A0A3G8ZPW2_9ACTN</name>
<evidence type="ECO:0000256" key="9">
    <source>
        <dbReference type="RuleBase" id="RU004386"/>
    </source>
</evidence>
<dbReference type="Pfam" id="PF02127">
    <property type="entry name" value="Peptidase_M18"/>
    <property type="match status" value="1"/>
</dbReference>
<organism evidence="11 12">
    <name type="scientific">Nakamurella antarctica</name>
    <dbReference type="NCBI Taxonomy" id="1902245"/>
    <lineage>
        <taxon>Bacteria</taxon>
        <taxon>Bacillati</taxon>
        <taxon>Actinomycetota</taxon>
        <taxon>Actinomycetes</taxon>
        <taxon>Nakamurellales</taxon>
        <taxon>Nakamurellaceae</taxon>
        <taxon>Nakamurella</taxon>
    </lineage>
</organism>
<keyword evidence="12" id="KW-1185">Reference proteome</keyword>
<keyword evidence="4 9" id="KW-0645">Protease</keyword>
<protein>
    <recommendedName>
        <fullName evidence="10">M18 family aminopeptidase</fullName>
        <ecNumber evidence="10">3.4.11.-</ecNumber>
    </recommendedName>
</protein>
<gene>
    <name evidence="11" type="ORF">EH165_01135</name>
</gene>
<evidence type="ECO:0000256" key="3">
    <source>
        <dbReference type="ARBA" id="ARBA00022438"/>
    </source>
</evidence>
<evidence type="ECO:0000313" key="12">
    <source>
        <dbReference type="Proteomes" id="UP000268084"/>
    </source>
</evidence>
<sequence length="421" mass="44699">MASYITAGVTPHHVCAETARQLSGAGFVEQDLREEWNGGTGGHFCVVDGTIVAWWVPEGSTASTGLRIIAAHTDSPVLKVKPRPDTGAAGWQQVAVEVYGGALWNSWLDRDLGIAGRVALVDGSSHLIRIDQPLLRIPQLAPHLDRGINTRGLTLNPQQHLLPLWGTGPVDDGVLMEHLCAETDFSASDVVGHDLLLHDLTPPSLLGREQDLLAAPRLDNLSSSYAGLTALLQNVEKSPHADVISVFAAFDHEEVGSGTFTGAGGPLLSHIIRRIGISLGGTEEELGRMLAASRCLSADAAHAVNPNYLSHYDPGHYLQINQGPALKVNADQHYGTDAIGTAAWIRACRTAEIPTQTFVGRNDVTCGSTLGKFVATSLGVRTVDVGIPILSMHSTRELGGVLDAGYLVSGIAEFLLDPAER</sequence>
<dbReference type="AlphaFoldDB" id="A0A3G8ZPW2"/>
<evidence type="ECO:0000256" key="8">
    <source>
        <dbReference type="ARBA" id="ARBA00023049"/>
    </source>
</evidence>
<comment type="similarity">
    <text evidence="2 9">Belongs to the peptidase M18 family.</text>
</comment>
<keyword evidence="6 9" id="KW-0378">Hydrolase</keyword>
<dbReference type="EC" id="3.4.11.-" evidence="10"/>
<reference evidence="11 12" key="2">
    <citation type="submission" date="2018-12" db="EMBL/GenBank/DDBJ databases">
        <title>Nakamurella antarcticus sp. nov., isolated from Antarctica South Shetland Islands soil.</title>
        <authorList>
            <person name="Peng F."/>
        </authorList>
    </citation>
    <scope>NUCLEOTIDE SEQUENCE [LARGE SCALE GENOMIC DNA]</scope>
    <source>
        <strain evidence="11 12">S14-144</strain>
    </source>
</reference>
<proteinExistence type="inferred from homology"/>
<dbReference type="OrthoDB" id="5288740at2"/>
<dbReference type="GO" id="GO:0008237">
    <property type="term" value="F:metallopeptidase activity"/>
    <property type="evidence" value="ECO:0007669"/>
    <property type="project" value="UniProtKB-KW"/>
</dbReference>
<keyword evidence="3 9" id="KW-0031">Aminopeptidase</keyword>
<accession>A0A3G8ZPW2</accession>
<evidence type="ECO:0000256" key="1">
    <source>
        <dbReference type="ARBA" id="ARBA00001947"/>
    </source>
</evidence>
<dbReference type="Proteomes" id="UP000268084">
    <property type="component" value="Chromosome"/>
</dbReference>
<keyword evidence="5 9" id="KW-0479">Metal-binding</keyword>
<dbReference type="EMBL" id="CP034170">
    <property type="protein sequence ID" value="AZI59313.1"/>
    <property type="molecule type" value="Genomic_DNA"/>
</dbReference>
<dbReference type="Gene3D" id="2.30.250.10">
    <property type="entry name" value="Aminopeptidase i, Domain 2"/>
    <property type="match status" value="1"/>
</dbReference>
<evidence type="ECO:0000256" key="4">
    <source>
        <dbReference type="ARBA" id="ARBA00022670"/>
    </source>
</evidence>
<dbReference type="SUPFAM" id="SSF53187">
    <property type="entry name" value="Zn-dependent exopeptidases"/>
    <property type="match status" value="1"/>
</dbReference>
<evidence type="ECO:0000256" key="7">
    <source>
        <dbReference type="ARBA" id="ARBA00022833"/>
    </source>
</evidence>
<dbReference type="SUPFAM" id="SSF101821">
    <property type="entry name" value="Aminopeptidase/glucanase lid domain"/>
    <property type="match status" value="1"/>
</dbReference>
<dbReference type="GO" id="GO:0005737">
    <property type="term" value="C:cytoplasm"/>
    <property type="evidence" value="ECO:0007669"/>
    <property type="project" value="UniProtKB-ARBA"/>
</dbReference>
<dbReference type="GO" id="GO:0004177">
    <property type="term" value="F:aminopeptidase activity"/>
    <property type="evidence" value="ECO:0007669"/>
    <property type="project" value="UniProtKB-KW"/>
</dbReference>